<evidence type="ECO:0008006" key="12">
    <source>
        <dbReference type="Google" id="ProtNLM"/>
    </source>
</evidence>
<dbReference type="InterPro" id="IPR000953">
    <property type="entry name" value="Chromo/chromo_shadow_dom"/>
</dbReference>
<feature type="compositionally biased region" description="Basic and acidic residues" evidence="7">
    <location>
        <begin position="573"/>
        <end position="586"/>
    </location>
</feature>
<dbReference type="PROSITE" id="PS50994">
    <property type="entry name" value="INTEGRASE"/>
    <property type="match status" value="1"/>
</dbReference>
<dbReference type="PANTHER" id="PTHR37984">
    <property type="entry name" value="PROTEIN CBG26694"/>
    <property type="match status" value="1"/>
</dbReference>
<dbReference type="SUPFAM" id="SSF53098">
    <property type="entry name" value="Ribonuclease H-like"/>
    <property type="match status" value="1"/>
</dbReference>
<evidence type="ECO:0000256" key="4">
    <source>
        <dbReference type="ARBA" id="ARBA00022759"/>
    </source>
</evidence>
<comment type="caution">
    <text evidence="10">The sequence shown here is derived from an EMBL/GenBank/DDBJ whole genome shotgun (WGS) entry which is preliminary data.</text>
</comment>
<keyword evidence="3" id="KW-0540">Nuclease</keyword>
<dbReference type="InterPro" id="IPR012337">
    <property type="entry name" value="RNaseH-like_sf"/>
</dbReference>
<sequence length="868" mass="98520">MRAATEGEAPFVVQTDASGVALGGVLMQDLGQGLRPIAYEGRQFSPAEQTYGTGERELCALHHCCTVAWRDYLVFTNFKLQGDHRPLEWLMSPGRELSRRQARWEDPAGGGWQDLGLLWMDALCTLGLAEEAMEEHLAPMTTRSRKSRESRESEAPPYPPEHPSTEEVPSSLEEDVGPQDSKDREDRRVCQAYFEDFQKQFGDFDVDACCGRVKGAGIARRPPDLPAPLQKGKAAQLRDSEDPPSGTDFLQALRHYGKSMSVLVVGMDFVTGLPLTPRGHGAFTTFTCKLSNQVHVAPLNFGDSSSMAVARIYFDHVWKHHGAPMKIISDRDPRVMHAFWQSLQKLMGVKVATTTPYNPRSDGQAEHTNRVVEDMLRTFVDDHPEDWDLWCTNVEFAINDSRNESTGFSPFEMTSPSPPMSQLDLFVDAALEDNPDLRKRTKGEGTALEFASKFRDIMETARARLELAQQKQRAHFDSRHHQREFAIGDLVWVEAKHLTEKVKDKETYRKLGPRWHGPLPITERFYSDGQLVVVEWKVRWLGLSREHDQWRSRKDLEHGGPLQPLREFEKARLEREEQDRVQAGDRRRQKAGQYREGQVSALETAGTWEGLVDDIGTPQGPCLPHEIFDDQANAFVVEAGQLLAYARSTSANSRLPRLLVLFNGTGSVERAFRDKFPDAECVTVDSDPRWEATHVVSVQDWDEKQYPRRYFDVVWASPPCTEYSAAKTKGTRRLAAADACVKRTLNLLSWFQPQHWFLENPRGYAPYGLKFREVIRQLPPPLECCYCQYGTGYKKPTCIWTLSPPARELRVCTSHTPCYALRRYGQHLWSSQQGTSRGDRKGAAPVRQYTPFRRTCCTNYSTVSSSDS</sequence>
<proteinExistence type="predicted"/>
<dbReference type="EMBL" id="LGRX02025098">
    <property type="protein sequence ID" value="KAK3252913.1"/>
    <property type="molecule type" value="Genomic_DNA"/>
</dbReference>
<dbReference type="GO" id="GO:0003964">
    <property type="term" value="F:RNA-directed DNA polymerase activity"/>
    <property type="evidence" value="ECO:0007669"/>
    <property type="project" value="UniProtKB-KW"/>
</dbReference>
<evidence type="ECO:0000256" key="5">
    <source>
        <dbReference type="ARBA" id="ARBA00022801"/>
    </source>
</evidence>
<evidence type="ECO:0000313" key="10">
    <source>
        <dbReference type="EMBL" id="KAK3252913.1"/>
    </source>
</evidence>
<dbReference type="GO" id="GO:0016787">
    <property type="term" value="F:hydrolase activity"/>
    <property type="evidence" value="ECO:0007669"/>
    <property type="project" value="UniProtKB-KW"/>
</dbReference>
<feature type="domain" description="Integrase catalytic" evidence="9">
    <location>
        <begin position="251"/>
        <end position="418"/>
    </location>
</feature>
<evidence type="ECO:0000256" key="1">
    <source>
        <dbReference type="ARBA" id="ARBA00022679"/>
    </source>
</evidence>
<dbReference type="AlphaFoldDB" id="A0AAE0CD64"/>
<dbReference type="Proteomes" id="UP001190700">
    <property type="component" value="Unassembled WGS sequence"/>
</dbReference>
<feature type="region of interest" description="Disordered" evidence="7">
    <location>
        <begin position="135"/>
        <end position="184"/>
    </location>
</feature>
<dbReference type="PROSITE" id="PS50013">
    <property type="entry name" value="CHROMO_2"/>
    <property type="match status" value="1"/>
</dbReference>
<dbReference type="Pfam" id="PF17917">
    <property type="entry name" value="RT_RNaseH"/>
    <property type="match status" value="1"/>
</dbReference>
<dbReference type="InterPro" id="IPR050951">
    <property type="entry name" value="Retrovirus_Pol_polyprotein"/>
</dbReference>
<dbReference type="PANTHER" id="PTHR37984:SF5">
    <property type="entry name" value="PROTEIN NYNRIN-LIKE"/>
    <property type="match status" value="1"/>
</dbReference>
<feature type="region of interest" description="Disordered" evidence="7">
    <location>
        <begin position="220"/>
        <end position="244"/>
    </location>
</feature>
<dbReference type="InterPro" id="IPR043502">
    <property type="entry name" value="DNA/RNA_pol_sf"/>
</dbReference>
<dbReference type="InterPro" id="IPR036397">
    <property type="entry name" value="RNaseH_sf"/>
</dbReference>
<dbReference type="GO" id="GO:0004519">
    <property type="term" value="F:endonuclease activity"/>
    <property type="evidence" value="ECO:0007669"/>
    <property type="project" value="UniProtKB-KW"/>
</dbReference>
<feature type="region of interest" description="Disordered" evidence="7">
    <location>
        <begin position="573"/>
        <end position="598"/>
    </location>
</feature>
<dbReference type="Gene3D" id="3.30.420.10">
    <property type="entry name" value="Ribonuclease H-like superfamily/Ribonuclease H"/>
    <property type="match status" value="1"/>
</dbReference>
<accession>A0AAE0CD64</accession>
<keyword evidence="2" id="KW-0548">Nucleotidyltransferase</keyword>
<evidence type="ECO:0000256" key="7">
    <source>
        <dbReference type="SAM" id="MobiDB-lite"/>
    </source>
</evidence>
<keyword evidence="6" id="KW-0695">RNA-directed DNA polymerase</keyword>
<gene>
    <name evidence="10" type="ORF">CYMTET_37819</name>
</gene>
<evidence type="ECO:0000256" key="6">
    <source>
        <dbReference type="ARBA" id="ARBA00022918"/>
    </source>
</evidence>
<dbReference type="SUPFAM" id="SSF53335">
    <property type="entry name" value="S-adenosyl-L-methionine-dependent methyltransferases"/>
    <property type="match status" value="1"/>
</dbReference>
<organism evidence="10 11">
    <name type="scientific">Cymbomonas tetramitiformis</name>
    <dbReference type="NCBI Taxonomy" id="36881"/>
    <lineage>
        <taxon>Eukaryota</taxon>
        <taxon>Viridiplantae</taxon>
        <taxon>Chlorophyta</taxon>
        <taxon>Pyramimonadophyceae</taxon>
        <taxon>Pyramimonadales</taxon>
        <taxon>Pyramimonadaceae</taxon>
        <taxon>Cymbomonas</taxon>
    </lineage>
</organism>
<evidence type="ECO:0000313" key="11">
    <source>
        <dbReference type="Proteomes" id="UP001190700"/>
    </source>
</evidence>
<dbReference type="InterPro" id="IPR029063">
    <property type="entry name" value="SAM-dependent_MTases_sf"/>
</dbReference>
<dbReference type="GO" id="GO:0003676">
    <property type="term" value="F:nucleic acid binding"/>
    <property type="evidence" value="ECO:0007669"/>
    <property type="project" value="InterPro"/>
</dbReference>
<evidence type="ECO:0000256" key="2">
    <source>
        <dbReference type="ARBA" id="ARBA00022695"/>
    </source>
</evidence>
<dbReference type="Gene3D" id="3.40.50.150">
    <property type="entry name" value="Vaccinia Virus protein VP39"/>
    <property type="match status" value="1"/>
</dbReference>
<dbReference type="Gene3D" id="3.10.20.370">
    <property type="match status" value="1"/>
</dbReference>
<evidence type="ECO:0000259" key="8">
    <source>
        <dbReference type="PROSITE" id="PS50013"/>
    </source>
</evidence>
<protein>
    <recommendedName>
        <fullName evidence="12">Integrase catalytic domain-containing protein</fullName>
    </recommendedName>
</protein>
<dbReference type="SUPFAM" id="SSF56672">
    <property type="entry name" value="DNA/RNA polymerases"/>
    <property type="match status" value="1"/>
</dbReference>
<name>A0AAE0CD64_9CHLO</name>
<evidence type="ECO:0000256" key="3">
    <source>
        <dbReference type="ARBA" id="ARBA00022722"/>
    </source>
</evidence>
<reference evidence="10 11" key="1">
    <citation type="journal article" date="2015" name="Genome Biol. Evol.">
        <title>Comparative Genomics of a Bacterivorous Green Alga Reveals Evolutionary Causalities and Consequences of Phago-Mixotrophic Mode of Nutrition.</title>
        <authorList>
            <person name="Burns J.A."/>
            <person name="Paasch A."/>
            <person name="Narechania A."/>
            <person name="Kim E."/>
        </authorList>
    </citation>
    <scope>NUCLEOTIDE SEQUENCE [LARGE SCALE GENOMIC DNA]</scope>
    <source>
        <strain evidence="10 11">PLY_AMNH</strain>
    </source>
</reference>
<dbReference type="InterPro" id="IPR041373">
    <property type="entry name" value="RT_RNaseH"/>
</dbReference>
<dbReference type="InterPro" id="IPR001584">
    <property type="entry name" value="Integrase_cat-core"/>
</dbReference>
<dbReference type="CDD" id="cd09274">
    <property type="entry name" value="RNase_HI_RT_Ty3"/>
    <property type="match status" value="1"/>
</dbReference>
<feature type="domain" description="Chromo" evidence="8">
    <location>
        <begin position="497"/>
        <end position="580"/>
    </location>
</feature>
<keyword evidence="1" id="KW-0808">Transferase</keyword>
<keyword evidence="5" id="KW-0378">Hydrolase</keyword>
<dbReference type="GO" id="GO:0015074">
    <property type="term" value="P:DNA integration"/>
    <property type="evidence" value="ECO:0007669"/>
    <property type="project" value="InterPro"/>
</dbReference>
<evidence type="ECO:0000259" key="9">
    <source>
        <dbReference type="PROSITE" id="PS50994"/>
    </source>
</evidence>
<keyword evidence="11" id="KW-1185">Reference proteome</keyword>
<keyword evidence="4" id="KW-0255">Endonuclease</keyword>